<feature type="binding site" evidence="2">
    <location>
        <begin position="247"/>
        <end position="248"/>
    </location>
    <ligand>
        <name>ATP</name>
        <dbReference type="ChEBI" id="CHEBI:30616"/>
    </ligand>
</feature>
<evidence type="ECO:0000259" key="3">
    <source>
        <dbReference type="PROSITE" id="PS51459"/>
    </source>
</evidence>
<reference evidence="4" key="1">
    <citation type="submission" date="2023-07" db="EMBL/GenBank/DDBJ databases">
        <title>Sorghum-associated microbial communities from plants grown in Nebraska, USA.</title>
        <authorList>
            <person name="Schachtman D."/>
        </authorList>
    </citation>
    <scope>NUCLEOTIDE SEQUENCE</scope>
    <source>
        <strain evidence="4">BE330</strain>
    </source>
</reference>
<accession>A0AAE4BMU4</accession>
<dbReference type="PANTHER" id="PTHR13504">
    <property type="entry name" value="FIDO DOMAIN-CONTAINING PROTEIN DDB_G0283145"/>
    <property type="match status" value="1"/>
</dbReference>
<evidence type="ECO:0000313" key="4">
    <source>
        <dbReference type="EMBL" id="MDR6218842.1"/>
    </source>
</evidence>
<feature type="binding site" evidence="2">
    <location>
        <begin position="208"/>
        <end position="215"/>
    </location>
    <ligand>
        <name>ATP</name>
        <dbReference type="ChEBI" id="CHEBI:30616"/>
    </ligand>
</feature>
<protein>
    <submittedName>
        <fullName evidence="4">Fic family protein</fullName>
    </submittedName>
</protein>
<dbReference type="PROSITE" id="PS51459">
    <property type="entry name" value="FIDO"/>
    <property type="match status" value="1"/>
</dbReference>
<dbReference type="InterPro" id="IPR036597">
    <property type="entry name" value="Fido-like_dom_sf"/>
</dbReference>
<dbReference type="EMBL" id="JAVDQK010000005">
    <property type="protein sequence ID" value="MDR6218842.1"/>
    <property type="molecule type" value="Genomic_DNA"/>
</dbReference>
<proteinExistence type="predicted"/>
<keyword evidence="2" id="KW-0547">Nucleotide-binding</keyword>
<comment type="caution">
    <text evidence="4">The sequence shown here is derived from an EMBL/GenBank/DDBJ whole genome shotgun (WGS) entry which is preliminary data.</text>
</comment>
<dbReference type="SUPFAM" id="SSF140931">
    <property type="entry name" value="Fic-like"/>
    <property type="match status" value="1"/>
</dbReference>
<feature type="active site" evidence="1">
    <location>
        <position position="204"/>
    </location>
</feature>
<dbReference type="GO" id="GO:0005524">
    <property type="term" value="F:ATP binding"/>
    <property type="evidence" value="ECO:0007669"/>
    <property type="project" value="UniProtKB-KW"/>
</dbReference>
<sequence length="369" mass="40785">MTTPTYAHELDAWPNYTWDARIDTQLRVLRASHAALLRRVDEATSALRAALTAHTLTLEILASSAIEEEHPSPVLVRRAVDEHLGRPPGGPLSAAVRGPADLTFSACADAAAPLNEQALLAWHATLFPPGAPHAPRQTGTWRDDRDGPMQIVSGHAARIRVHFEAPAAPRIPNEMTTLLTWLRDDPSDDLLKAALAHLWFVSVHPFEDGNGRVARALTLRSLVRADGDVPYRAYTAAPQLYRQRAAYYLTLERAQRTLDVTDWLTWFLDRLGDAITHGHAFINRWDAAHALWTHPNAAGVNDRQRKVLKMLLGEFVGTLHARKYAKLTRCAPDTAETDLAKLVTLGLLRVSGPPARYALAPEFTPRSTP</sequence>
<dbReference type="AlphaFoldDB" id="A0AAE4BMU4"/>
<dbReference type="InterPro" id="IPR040198">
    <property type="entry name" value="Fido_containing"/>
</dbReference>
<dbReference type="Pfam" id="PF02661">
    <property type="entry name" value="Fic"/>
    <property type="match status" value="1"/>
</dbReference>
<dbReference type="InterPro" id="IPR003812">
    <property type="entry name" value="Fido"/>
</dbReference>
<name>A0AAE4BMU4_9DEIO</name>
<evidence type="ECO:0000256" key="2">
    <source>
        <dbReference type="PIRSR" id="PIRSR640198-2"/>
    </source>
</evidence>
<dbReference type="Pfam" id="PF13776">
    <property type="entry name" value="DUF4172"/>
    <property type="match status" value="1"/>
</dbReference>
<organism evidence="4 5">
    <name type="scientific">Deinococcus soli</name>
    <name type="common">ex Cha et al. 2016</name>
    <dbReference type="NCBI Taxonomy" id="1309411"/>
    <lineage>
        <taxon>Bacteria</taxon>
        <taxon>Thermotogati</taxon>
        <taxon>Deinococcota</taxon>
        <taxon>Deinococci</taxon>
        <taxon>Deinococcales</taxon>
        <taxon>Deinococcaceae</taxon>
        <taxon>Deinococcus</taxon>
    </lineage>
</organism>
<evidence type="ECO:0000256" key="1">
    <source>
        <dbReference type="PIRSR" id="PIRSR640198-1"/>
    </source>
</evidence>
<dbReference type="Gene3D" id="1.10.3290.10">
    <property type="entry name" value="Fido-like domain"/>
    <property type="match status" value="1"/>
</dbReference>
<gene>
    <name evidence="4" type="ORF">J2Y00_002439</name>
</gene>
<feature type="domain" description="Fido" evidence="3">
    <location>
        <begin position="114"/>
        <end position="269"/>
    </location>
</feature>
<evidence type="ECO:0000313" key="5">
    <source>
        <dbReference type="Proteomes" id="UP001185331"/>
    </source>
</evidence>
<dbReference type="PANTHER" id="PTHR13504:SF33">
    <property type="entry name" value="FIC FAMILY PROTEIN"/>
    <property type="match status" value="1"/>
</dbReference>
<keyword evidence="2" id="KW-0067">ATP-binding</keyword>
<dbReference type="Proteomes" id="UP001185331">
    <property type="component" value="Unassembled WGS sequence"/>
</dbReference>
<dbReference type="InterPro" id="IPR025230">
    <property type="entry name" value="DUF4172"/>
</dbReference>
<dbReference type="RefSeq" id="WP_309853524.1">
    <property type="nucleotide sequence ID" value="NZ_JAVDQJ010000004.1"/>
</dbReference>